<keyword evidence="3" id="KW-1185">Reference proteome</keyword>
<evidence type="ECO:0000313" key="3">
    <source>
        <dbReference type="Proteomes" id="UP000235388"/>
    </source>
</evidence>
<gene>
    <name evidence="2" type="ORF">PCANC_00220</name>
</gene>
<dbReference type="EMBL" id="PGCJ01000001">
    <property type="protein sequence ID" value="PLW58833.1"/>
    <property type="molecule type" value="Genomic_DNA"/>
</dbReference>
<dbReference type="PANTHER" id="PTHR31912">
    <property type="entry name" value="IP13529P"/>
    <property type="match status" value="1"/>
</dbReference>
<sequence length="403" mass="45826">MVRERDARRAMAHQRSTRPLTENREVPLEIHPENVLVFDSIGLNDRGSPDTPEEDSWAKMAPNLAVTFDGVGNLPDKLSDVINWDDYLFEAVNQLSDEPIPREFLPKPPASSNTVLEQPCSTGGRTDTVRPKREPTGRTDLPVQPAGRCFGRTVPVRPPVEHGCSSTARTAVFDRLMPAVREVYSQIRLILTLAGMTLPHWTSLRRSRKQIRELLKLELKHKTSVRGTQCYSLSIGQILAHELSNPYVNPHLDFYPEETHGFNVYKSSQSKKWLKDLPHDLRVQMIEQNNKHYYIFEPTLLRNGHIVIPVFFYHDGPNLMAMCAVPRITYTESPPTIVIQMPLDPSFDSHALKSLNVVDFDQIYDEIKISGLSIGQLCSHQIWVFHQTLDSFLIHGEQRPQGG</sequence>
<comment type="caution">
    <text evidence="2">The sequence shown here is derived from an EMBL/GenBank/DDBJ whole genome shotgun (WGS) entry which is preliminary data.</text>
</comment>
<evidence type="ECO:0000313" key="2">
    <source>
        <dbReference type="EMBL" id="PLW58833.1"/>
    </source>
</evidence>
<dbReference type="AlphaFoldDB" id="A0A2N5W9B6"/>
<dbReference type="Proteomes" id="UP000235388">
    <property type="component" value="Unassembled WGS sequence"/>
</dbReference>
<reference evidence="2 3" key="1">
    <citation type="submission" date="2017-11" db="EMBL/GenBank/DDBJ databases">
        <title>De novo assembly and phasing of dikaryotic genomes from two isolates of Puccinia coronata f. sp. avenae, the causal agent of oat crown rust.</title>
        <authorList>
            <person name="Miller M.E."/>
            <person name="Zhang Y."/>
            <person name="Omidvar V."/>
            <person name="Sperschneider J."/>
            <person name="Schwessinger B."/>
            <person name="Raley C."/>
            <person name="Palmer J.M."/>
            <person name="Garnica D."/>
            <person name="Upadhyaya N."/>
            <person name="Rathjen J."/>
            <person name="Taylor J.M."/>
            <person name="Park R.F."/>
            <person name="Dodds P.N."/>
            <person name="Hirsch C.D."/>
            <person name="Kianian S.F."/>
            <person name="Figueroa M."/>
        </authorList>
    </citation>
    <scope>NUCLEOTIDE SEQUENCE [LARGE SCALE GENOMIC DNA]</scope>
    <source>
        <strain evidence="2">12NC29</strain>
    </source>
</reference>
<dbReference type="STRING" id="200324.A0A2N5W9B6"/>
<accession>A0A2N5W9B6</accession>
<proteinExistence type="predicted"/>
<organism evidence="2 3">
    <name type="scientific">Puccinia coronata f. sp. avenae</name>
    <dbReference type="NCBI Taxonomy" id="200324"/>
    <lineage>
        <taxon>Eukaryota</taxon>
        <taxon>Fungi</taxon>
        <taxon>Dikarya</taxon>
        <taxon>Basidiomycota</taxon>
        <taxon>Pucciniomycotina</taxon>
        <taxon>Pucciniomycetes</taxon>
        <taxon>Pucciniales</taxon>
        <taxon>Pucciniaceae</taxon>
        <taxon>Puccinia</taxon>
    </lineage>
</organism>
<evidence type="ECO:0000256" key="1">
    <source>
        <dbReference type="SAM" id="MobiDB-lite"/>
    </source>
</evidence>
<feature type="region of interest" description="Disordered" evidence="1">
    <location>
        <begin position="1"/>
        <end position="23"/>
    </location>
</feature>
<dbReference type="OrthoDB" id="2507436at2759"/>
<feature type="compositionally biased region" description="Basic and acidic residues" evidence="1">
    <location>
        <begin position="127"/>
        <end position="137"/>
    </location>
</feature>
<feature type="compositionally biased region" description="Polar residues" evidence="1">
    <location>
        <begin position="110"/>
        <end position="125"/>
    </location>
</feature>
<dbReference type="PANTHER" id="PTHR31912:SF34">
    <property type="entry name" value="NOTOCHORD-RELATED PROTEIN"/>
    <property type="match status" value="1"/>
</dbReference>
<feature type="region of interest" description="Disordered" evidence="1">
    <location>
        <begin position="104"/>
        <end position="147"/>
    </location>
</feature>
<protein>
    <submittedName>
        <fullName evidence="2">Uncharacterized protein</fullName>
    </submittedName>
</protein>
<name>A0A2N5W9B6_9BASI</name>